<sequence>MWNFYERPFQTPPAQRYGYPQDSQVCATSTPDVLIVVHSEANNFYDRLMIRFTWAAPRYRTINGIHFRTVFFLGVPGELSWKWNSSGTHSSHMTSDLLNLGIKRRDRAGVIAKIKEESKQYGDIVQGNFTEAYRNLTIKNIMVMNWVLSRCPKIQYILKVDTDVVVNLHNVVRFIQHRSHNNTGLLLCSQMKAKPAIRSTSSKWYVTENEYPFSYYPPWCLGFGILMSRDVVQQLYLASRDVRAFWIDDVYVTGFLAMKAGVQVTALGGNHTAQLGGKFKADSVNAMFTLADFFKINTTAFRYWEQLVTSQTL</sequence>
<evidence type="ECO:0000256" key="10">
    <source>
        <dbReference type="RuleBase" id="RU363063"/>
    </source>
</evidence>
<evidence type="ECO:0000256" key="5">
    <source>
        <dbReference type="ARBA" id="ARBA00022692"/>
    </source>
</evidence>
<dbReference type="EC" id="2.4.1.-" evidence="10"/>
<gene>
    <name evidence="12" type="primary">LOC101854021</name>
</gene>
<evidence type="ECO:0000256" key="9">
    <source>
        <dbReference type="ARBA" id="ARBA00023136"/>
    </source>
</evidence>
<keyword evidence="11" id="KW-1185">Reference proteome</keyword>
<keyword evidence="9" id="KW-0472">Membrane</keyword>
<evidence type="ECO:0000256" key="7">
    <source>
        <dbReference type="ARBA" id="ARBA00022989"/>
    </source>
</evidence>
<keyword evidence="7" id="KW-1133">Transmembrane helix</keyword>
<evidence type="ECO:0000256" key="8">
    <source>
        <dbReference type="ARBA" id="ARBA00023034"/>
    </source>
</evidence>
<accession>A0ABM1VU10</accession>
<keyword evidence="3 10" id="KW-0328">Glycosyltransferase</keyword>
<evidence type="ECO:0000256" key="1">
    <source>
        <dbReference type="ARBA" id="ARBA00004323"/>
    </source>
</evidence>
<keyword evidence="6" id="KW-0735">Signal-anchor</keyword>
<reference evidence="12" key="1">
    <citation type="submission" date="2025-08" db="UniProtKB">
        <authorList>
            <consortium name="RefSeq"/>
        </authorList>
    </citation>
    <scope>IDENTIFICATION</scope>
</reference>
<protein>
    <recommendedName>
        <fullName evidence="10">Hexosyltransferase</fullName>
        <ecNumber evidence="10">2.4.1.-</ecNumber>
    </recommendedName>
</protein>
<comment type="subcellular location">
    <subcellularLocation>
        <location evidence="1 10">Golgi apparatus membrane</location>
        <topology evidence="1 10">Single-pass type II membrane protein</topology>
    </subcellularLocation>
</comment>
<dbReference type="PANTHER" id="PTHR11214:SF376">
    <property type="entry name" value="HEXOSYLTRANSFERASE"/>
    <property type="match status" value="1"/>
</dbReference>
<proteinExistence type="inferred from homology"/>
<evidence type="ECO:0000313" key="11">
    <source>
        <dbReference type="Proteomes" id="UP000694888"/>
    </source>
</evidence>
<comment type="similarity">
    <text evidence="2 10">Belongs to the glycosyltransferase 31 family.</text>
</comment>
<dbReference type="Gene3D" id="3.90.550.50">
    <property type="match status" value="1"/>
</dbReference>
<keyword evidence="8 10" id="KW-0333">Golgi apparatus</keyword>
<evidence type="ECO:0000256" key="2">
    <source>
        <dbReference type="ARBA" id="ARBA00008661"/>
    </source>
</evidence>
<keyword evidence="4" id="KW-0808">Transferase</keyword>
<organism evidence="11 12">
    <name type="scientific">Aplysia californica</name>
    <name type="common">California sea hare</name>
    <dbReference type="NCBI Taxonomy" id="6500"/>
    <lineage>
        <taxon>Eukaryota</taxon>
        <taxon>Metazoa</taxon>
        <taxon>Spiralia</taxon>
        <taxon>Lophotrochozoa</taxon>
        <taxon>Mollusca</taxon>
        <taxon>Gastropoda</taxon>
        <taxon>Heterobranchia</taxon>
        <taxon>Euthyneura</taxon>
        <taxon>Tectipleura</taxon>
        <taxon>Aplysiida</taxon>
        <taxon>Aplysioidea</taxon>
        <taxon>Aplysiidae</taxon>
        <taxon>Aplysia</taxon>
    </lineage>
</organism>
<evidence type="ECO:0000313" key="12">
    <source>
        <dbReference type="RefSeq" id="XP_035825902.1"/>
    </source>
</evidence>
<dbReference type="GeneID" id="101854021"/>
<name>A0ABM1VU10_APLCA</name>
<evidence type="ECO:0000256" key="6">
    <source>
        <dbReference type="ARBA" id="ARBA00022968"/>
    </source>
</evidence>
<keyword evidence="5" id="KW-0812">Transmembrane</keyword>
<dbReference type="InterPro" id="IPR002659">
    <property type="entry name" value="Glyco_trans_31"/>
</dbReference>
<dbReference type="PANTHER" id="PTHR11214">
    <property type="entry name" value="BETA-1,3-N-ACETYLGLUCOSAMINYLTRANSFERASE"/>
    <property type="match status" value="1"/>
</dbReference>
<dbReference type="Proteomes" id="UP000694888">
    <property type="component" value="Unplaced"/>
</dbReference>
<dbReference type="RefSeq" id="XP_035825902.1">
    <property type="nucleotide sequence ID" value="XM_035970009.1"/>
</dbReference>
<evidence type="ECO:0000256" key="3">
    <source>
        <dbReference type="ARBA" id="ARBA00022676"/>
    </source>
</evidence>
<dbReference type="Pfam" id="PF01762">
    <property type="entry name" value="Galactosyl_T"/>
    <property type="match status" value="1"/>
</dbReference>
<evidence type="ECO:0000256" key="4">
    <source>
        <dbReference type="ARBA" id="ARBA00022679"/>
    </source>
</evidence>